<evidence type="ECO:0000259" key="4">
    <source>
        <dbReference type="Pfam" id="PF23647"/>
    </source>
</evidence>
<protein>
    <submittedName>
        <fullName evidence="5">TRAPPC13</fullName>
    </submittedName>
</protein>
<evidence type="ECO:0000256" key="1">
    <source>
        <dbReference type="ARBA" id="ARBA00010785"/>
    </source>
</evidence>
<dbReference type="Pfam" id="PF06159">
    <property type="entry name" value="TRAPPC13_N"/>
    <property type="match status" value="1"/>
</dbReference>
<dbReference type="Proteomes" id="UP000593567">
    <property type="component" value="Unassembled WGS sequence"/>
</dbReference>
<gene>
    <name evidence="5" type="ORF">EB796_010156</name>
</gene>
<evidence type="ECO:0000259" key="2">
    <source>
        <dbReference type="Pfam" id="PF06159"/>
    </source>
</evidence>
<accession>A0A7J7K0M7</accession>
<organism evidence="5 6">
    <name type="scientific">Bugula neritina</name>
    <name type="common">Brown bryozoan</name>
    <name type="synonym">Sertularia neritina</name>
    <dbReference type="NCBI Taxonomy" id="10212"/>
    <lineage>
        <taxon>Eukaryota</taxon>
        <taxon>Metazoa</taxon>
        <taxon>Spiralia</taxon>
        <taxon>Lophotrochozoa</taxon>
        <taxon>Bryozoa</taxon>
        <taxon>Gymnolaemata</taxon>
        <taxon>Cheilostomatida</taxon>
        <taxon>Flustrina</taxon>
        <taxon>Buguloidea</taxon>
        <taxon>Bugulidae</taxon>
        <taxon>Bugula</taxon>
    </lineage>
</organism>
<dbReference type="InterPro" id="IPR055427">
    <property type="entry name" value="TRAPPC13_N"/>
</dbReference>
<feature type="domain" description="Trafficking protein particle complex subunit 13 C-terminal" evidence="3">
    <location>
        <begin position="303"/>
        <end position="398"/>
    </location>
</feature>
<reference evidence="5" key="1">
    <citation type="submission" date="2020-06" db="EMBL/GenBank/DDBJ databases">
        <title>Draft genome of Bugula neritina, a colonial animal packing powerful symbionts and potential medicines.</title>
        <authorList>
            <person name="Rayko M."/>
        </authorList>
    </citation>
    <scope>NUCLEOTIDE SEQUENCE [LARGE SCALE GENOMIC DNA]</scope>
    <source>
        <strain evidence="5">Kwan_BN1</strain>
    </source>
</reference>
<feature type="domain" description="Trafficking protein particle complex subunit 13 N-terminal" evidence="2">
    <location>
        <begin position="8"/>
        <end position="168"/>
    </location>
</feature>
<dbReference type="PANTHER" id="PTHR13134:SF3">
    <property type="entry name" value="TRAFFICKING PROTEIN PARTICLE COMPLEX SUBUNIT 13"/>
    <property type="match status" value="1"/>
</dbReference>
<name>A0A7J7K0M7_BUGNE</name>
<dbReference type="EMBL" id="VXIV02001593">
    <property type="protein sequence ID" value="KAF6031524.1"/>
    <property type="molecule type" value="Genomic_DNA"/>
</dbReference>
<proteinExistence type="inferred from homology"/>
<comment type="similarity">
    <text evidence="1">Belongs to the TRAPPC13 family.</text>
</comment>
<dbReference type="InterPro" id="IPR010378">
    <property type="entry name" value="TRAPPC13"/>
</dbReference>
<feature type="domain" description="Trafficking protein particle complex subunit 13 middle" evidence="4">
    <location>
        <begin position="172"/>
        <end position="289"/>
    </location>
</feature>
<evidence type="ECO:0000259" key="3">
    <source>
        <dbReference type="Pfam" id="PF23643"/>
    </source>
</evidence>
<comment type="caution">
    <text evidence="5">The sequence shown here is derived from an EMBL/GenBank/DDBJ whole genome shotgun (WGS) entry which is preliminary data.</text>
</comment>
<dbReference type="PANTHER" id="PTHR13134">
    <property type="entry name" value="TRAFFICKING PROTEIN PARTICLE COMPLEX SUBUNIT 13"/>
    <property type="match status" value="1"/>
</dbReference>
<dbReference type="GO" id="GO:1990072">
    <property type="term" value="C:TRAPPIII protein complex"/>
    <property type="evidence" value="ECO:0007669"/>
    <property type="project" value="TreeGrafter"/>
</dbReference>
<dbReference type="Pfam" id="PF23647">
    <property type="entry name" value="TRAPPC13_M"/>
    <property type="match status" value="1"/>
</dbReference>
<dbReference type="InterPro" id="IPR055429">
    <property type="entry name" value="TRAPPC13_M"/>
</dbReference>
<keyword evidence="6" id="KW-1185">Reference proteome</keyword>
<dbReference type="Pfam" id="PF23643">
    <property type="entry name" value="TRAPPC13_C"/>
    <property type="match status" value="1"/>
</dbReference>
<dbReference type="OrthoDB" id="10250284at2759"/>
<dbReference type="InterPro" id="IPR055428">
    <property type="entry name" value="TRAPPC13_C"/>
</dbReference>
<sequence length="399" mass="44861">MTSAEKEHLLTLKVMRLTKPSLGRANLVYLDGRDVDGSEDPYLITNQNDANVISPTPYESNSPALLLPQSFGNIFLGETFSSYISIHNASEAVCRNVSVKIELQTNNNRHVLSTNRNTVPEVSAGQCLEEVISHEVKEMGTHIMVCTINYTAPSAPKLELRKFFKFQVLKPLELKTKFVNAETGDVYLEAQIQNITPTGIYLEKVALEPAPEFVSQDLSHTNDEDPFERYINPLDMYQFLFRVSPKLEIQNTPKLLKETTAMGKLDIHWRSNMGEKGRLQTSSLQRTIPGSGDIKLTVKSMQSTVDLEQSVDIKFQITNCSERKMDLRIELLNSKPCGILWTGISGRQLGTLEANKSIVLNYTFVPIKPGLQSVSGIRIVDVFLKKTHEYDNIAHIFVK</sequence>
<dbReference type="AlphaFoldDB" id="A0A7J7K0M7"/>
<evidence type="ECO:0000313" key="6">
    <source>
        <dbReference type="Proteomes" id="UP000593567"/>
    </source>
</evidence>
<evidence type="ECO:0000313" key="5">
    <source>
        <dbReference type="EMBL" id="KAF6031524.1"/>
    </source>
</evidence>